<accession>A0A6B2KYR8</accession>
<evidence type="ECO:0000256" key="6">
    <source>
        <dbReference type="ARBA" id="ARBA00023141"/>
    </source>
</evidence>
<dbReference type="InterPro" id="IPR029062">
    <property type="entry name" value="Class_I_gatase-like"/>
</dbReference>
<evidence type="ECO:0000256" key="2">
    <source>
        <dbReference type="ARBA" id="ARBA00005009"/>
    </source>
</evidence>
<dbReference type="GO" id="GO:0046656">
    <property type="term" value="P:folic acid biosynthetic process"/>
    <property type="evidence" value="ECO:0007669"/>
    <property type="project" value="UniProtKB-KW"/>
</dbReference>
<dbReference type="NCBIfam" id="TIGR00566">
    <property type="entry name" value="trpG_papA"/>
    <property type="match status" value="1"/>
</dbReference>
<dbReference type="GO" id="GO:0046820">
    <property type="term" value="F:4-amino-4-deoxychorismate synthase activity"/>
    <property type="evidence" value="ECO:0007669"/>
    <property type="project" value="UniProtKB-EC"/>
</dbReference>
<dbReference type="FunFam" id="3.40.50.880:FF:000031">
    <property type="entry name" value="Multifunctional tryptophan biosynthesis protein"/>
    <property type="match status" value="1"/>
</dbReference>
<dbReference type="InterPro" id="IPR006221">
    <property type="entry name" value="TrpG/PapA_dom"/>
</dbReference>
<comment type="pathway">
    <text evidence="9">Amino-acid biosynthesis.</text>
</comment>
<dbReference type="GO" id="GO:0000162">
    <property type="term" value="P:L-tryptophan biosynthetic process"/>
    <property type="evidence" value="ECO:0007669"/>
    <property type="project" value="TreeGrafter"/>
</dbReference>
<feature type="domain" description="Anthranilate synthase component I N-terminal" evidence="15">
    <location>
        <begin position="2"/>
        <end position="129"/>
    </location>
</feature>
<dbReference type="EMBL" id="GIBP01000921">
    <property type="protein sequence ID" value="NDV29890.1"/>
    <property type="molecule type" value="Transcribed_RNA"/>
</dbReference>
<keyword evidence="5" id="KW-0315">Glutamine amidotransferase</keyword>
<evidence type="ECO:0000256" key="7">
    <source>
        <dbReference type="ARBA" id="ARBA00023239"/>
    </source>
</evidence>
<proteinExistence type="predicted"/>
<dbReference type="PANTHER" id="PTHR11236">
    <property type="entry name" value="AMINOBENZOATE/ANTHRANILATE SYNTHASE"/>
    <property type="match status" value="1"/>
</dbReference>
<dbReference type="UniPathway" id="UPA00077">
    <property type="reaction ID" value="UER00149"/>
</dbReference>
<dbReference type="InterPro" id="IPR019999">
    <property type="entry name" value="Anth_synth_I-like"/>
</dbReference>
<dbReference type="PRINTS" id="PR00097">
    <property type="entry name" value="ANTSNTHASEII"/>
</dbReference>
<evidence type="ECO:0000256" key="11">
    <source>
        <dbReference type="ARBA" id="ARBA00031904"/>
    </source>
</evidence>
<feature type="domain" description="Glutamine amidotransferase" evidence="13">
    <location>
        <begin position="500"/>
        <end position="682"/>
    </location>
</feature>
<dbReference type="Pfam" id="PF00425">
    <property type="entry name" value="Chorismate_bind"/>
    <property type="match status" value="1"/>
</dbReference>
<evidence type="ECO:0000313" key="16">
    <source>
        <dbReference type="EMBL" id="NDV29890.1"/>
    </source>
</evidence>
<dbReference type="InterPro" id="IPR006805">
    <property type="entry name" value="Anth_synth_I_N"/>
</dbReference>
<comment type="catalytic activity">
    <reaction evidence="1">
        <text>chorismate + L-glutamine = 4-amino-4-deoxychorismate + L-glutamate</text>
        <dbReference type="Rhea" id="RHEA:11672"/>
        <dbReference type="ChEBI" id="CHEBI:29748"/>
        <dbReference type="ChEBI" id="CHEBI:29985"/>
        <dbReference type="ChEBI" id="CHEBI:58359"/>
        <dbReference type="ChEBI" id="CHEBI:58406"/>
        <dbReference type="EC" id="2.6.1.85"/>
    </reaction>
</comment>
<dbReference type="Gene3D" id="3.60.120.10">
    <property type="entry name" value="Anthranilate synthase"/>
    <property type="match status" value="1"/>
</dbReference>
<evidence type="ECO:0000259" key="15">
    <source>
        <dbReference type="Pfam" id="PF04715"/>
    </source>
</evidence>
<feature type="coiled-coil region" evidence="12">
    <location>
        <begin position="283"/>
        <end position="310"/>
    </location>
</feature>
<evidence type="ECO:0000256" key="1">
    <source>
        <dbReference type="ARBA" id="ARBA00001000"/>
    </source>
</evidence>
<dbReference type="Gene3D" id="3.40.50.880">
    <property type="match status" value="1"/>
</dbReference>
<dbReference type="PRINTS" id="PR00096">
    <property type="entry name" value="GATASE"/>
</dbReference>
<sequence length="689" mass="77561">MDPLNVFLKIRKERSIFWECSEESDPTTKAYLVIATQPTNIITTGNGEGQMKGDPMIPLSAALKDLHVPEEFKCSPSIINGAALGYIGYDCVKYFEPRLAKYCQKDVLGLPESVMMFYDSFVFIDYKTATMKIISILTVEPDAFSQPTFQQILLEKYSKATQKIQELYDNILHTPPNNFHDYNTTTNAVPTSNLGPEGYKNFVSKLKKDIIDGYIIQAVPSQRWARESGIHPFNFFKQLRLVNPSRYTFYIECGDFEIVGSSPELMVKVEDGRVVTHPIAGTRKRGKTEQEDLELEKELIENEKERAEHVMLVDLGRNDVNRVCLPETTNVDSLMHVERFSHVMHIVSQVSGKLRPECTKFDAFSSIFPAGTVSGAPKVQAMELIASLETEKRGVYAGAIGYFSYDGDIDTCIAIRTAIHKNTTYYFQAGAGIVFDSEPTFENEETYHKMAALAKSLDMAEGLLKSQISDPLPLVTSKPFIQLSKLIPQSIAPSTNKTTLLIDNYDSFTWNLYQYLRKLGENVVVYRHDKITIEECLQLNPDRLVISPGPGWPKDAGVSNPAIKIFEGKIPILGVCLGHECIIELFGGEITHCGEVKHGKTSKIQHDGKGVYSGLPQDIEVIRYHSLAANIKKIPDDFVVTSTTKLGIIMGIRHNKYRIEGVQFHPESIKTEYGMEMLNNFLRWESPVW</sequence>
<dbReference type="SUPFAM" id="SSF52317">
    <property type="entry name" value="Class I glutamine amidotransferase-like"/>
    <property type="match status" value="1"/>
</dbReference>
<dbReference type="InterPro" id="IPR017926">
    <property type="entry name" value="GATASE"/>
</dbReference>
<dbReference type="GO" id="GO:0016829">
    <property type="term" value="F:lyase activity"/>
    <property type="evidence" value="ECO:0007669"/>
    <property type="project" value="UniProtKB-KW"/>
</dbReference>
<dbReference type="PROSITE" id="PS51273">
    <property type="entry name" value="GATASE_TYPE_1"/>
    <property type="match status" value="1"/>
</dbReference>
<evidence type="ECO:0000256" key="9">
    <source>
        <dbReference type="ARBA" id="ARBA00029440"/>
    </source>
</evidence>
<dbReference type="Pfam" id="PF00117">
    <property type="entry name" value="GATase"/>
    <property type="match status" value="1"/>
</dbReference>
<evidence type="ECO:0000256" key="4">
    <source>
        <dbReference type="ARBA" id="ARBA00022909"/>
    </source>
</evidence>
<feature type="domain" description="Chorismate-utilising enzyme C-terminal" evidence="14">
    <location>
        <begin position="197"/>
        <end position="449"/>
    </location>
</feature>
<dbReference type="InterPro" id="IPR005801">
    <property type="entry name" value="ADC_synthase"/>
</dbReference>
<dbReference type="CDD" id="cd01743">
    <property type="entry name" value="GATase1_Anthranilate_Synthase"/>
    <property type="match status" value="1"/>
</dbReference>
<keyword evidence="7" id="KW-0456">Lyase</keyword>
<evidence type="ECO:0000259" key="14">
    <source>
        <dbReference type="Pfam" id="PF00425"/>
    </source>
</evidence>
<protein>
    <recommendedName>
        <fullName evidence="11">p-aminobenzoic acid synthase</fullName>
    </recommendedName>
    <alternativeName>
        <fullName evidence="10">Para-aminobenzoate synthase</fullName>
    </alternativeName>
</protein>
<evidence type="ECO:0000256" key="10">
    <source>
        <dbReference type="ARBA" id="ARBA00031329"/>
    </source>
</evidence>
<dbReference type="Pfam" id="PF04715">
    <property type="entry name" value="Anth_synt_I_N"/>
    <property type="match status" value="1"/>
</dbReference>
<evidence type="ECO:0000256" key="5">
    <source>
        <dbReference type="ARBA" id="ARBA00022962"/>
    </source>
</evidence>
<keyword evidence="4" id="KW-0289">Folate biosynthesis</keyword>
<evidence type="ECO:0000256" key="12">
    <source>
        <dbReference type="SAM" id="Coils"/>
    </source>
</evidence>
<dbReference type="GO" id="GO:0046654">
    <property type="term" value="P:tetrahydrofolate biosynthetic process"/>
    <property type="evidence" value="ECO:0007669"/>
    <property type="project" value="UniProtKB-UniPathway"/>
</dbReference>
<keyword evidence="6" id="KW-0057">Aromatic amino acid biosynthesis</keyword>
<keyword evidence="3" id="KW-0028">Amino-acid biosynthesis</keyword>
<dbReference type="AlphaFoldDB" id="A0A6B2KYR8"/>
<keyword evidence="12" id="KW-0175">Coiled coil</keyword>
<dbReference type="SUPFAM" id="SSF56322">
    <property type="entry name" value="ADC synthase"/>
    <property type="match status" value="1"/>
</dbReference>
<evidence type="ECO:0000256" key="8">
    <source>
        <dbReference type="ARBA" id="ARBA00023268"/>
    </source>
</evidence>
<dbReference type="InterPro" id="IPR015890">
    <property type="entry name" value="Chorismate_C"/>
</dbReference>
<keyword evidence="8" id="KW-0511">Multifunctional enzyme</keyword>
<comment type="pathway">
    <text evidence="2">Cofactor biosynthesis; tetrahydrofolate biosynthesis; 4-aminobenzoate from chorismate: step 1/2.</text>
</comment>
<evidence type="ECO:0000259" key="13">
    <source>
        <dbReference type="Pfam" id="PF00117"/>
    </source>
</evidence>
<name>A0A6B2KYR8_9EUKA</name>
<reference evidence="16" key="1">
    <citation type="journal article" date="2020" name="J. Eukaryot. Microbiol.">
        <title>De novo Sequencing, Assembly and Annotation of the Transcriptome for the Free-Living Testate Amoeba Arcella intermedia.</title>
        <authorList>
            <person name="Ribeiro G.M."/>
            <person name="Porfirio-Sousa A.L."/>
            <person name="Maurer-Alcala X.X."/>
            <person name="Katz L.A."/>
            <person name="Lahr D.J.G."/>
        </authorList>
    </citation>
    <scope>NUCLEOTIDE SEQUENCE</scope>
</reference>
<evidence type="ECO:0000256" key="3">
    <source>
        <dbReference type="ARBA" id="ARBA00022605"/>
    </source>
</evidence>
<dbReference type="PANTHER" id="PTHR11236:SF9">
    <property type="entry name" value="ANTHRANILATE SYNTHASE COMPONENT 1"/>
    <property type="match status" value="1"/>
</dbReference>
<organism evidence="16">
    <name type="scientific">Arcella intermedia</name>
    <dbReference type="NCBI Taxonomy" id="1963864"/>
    <lineage>
        <taxon>Eukaryota</taxon>
        <taxon>Amoebozoa</taxon>
        <taxon>Tubulinea</taxon>
        <taxon>Elardia</taxon>
        <taxon>Arcellinida</taxon>
        <taxon>Sphaerothecina</taxon>
        <taxon>Arcellidae</taxon>
        <taxon>Arcella</taxon>
    </lineage>
</organism>